<protein>
    <submittedName>
        <fullName evidence="1">Uncharacterized protein</fullName>
    </submittedName>
</protein>
<dbReference type="Proteomes" id="UP000292082">
    <property type="component" value="Unassembled WGS sequence"/>
</dbReference>
<organism evidence="1 2">
    <name type="scientific">Dichomitus squalens</name>
    <dbReference type="NCBI Taxonomy" id="114155"/>
    <lineage>
        <taxon>Eukaryota</taxon>
        <taxon>Fungi</taxon>
        <taxon>Dikarya</taxon>
        <taxon>Basidiomycota</taxon>
        <taxon>Agaricomycotina</taxon>
        <taxon>Agaricomycetes</taxon>
        <taxon>Polyporales</taxon>
        <taxon>Polyporaceae</taxon>
        <taxon>Dichomitus</taxon>
    </lineage>
</organism>
<dbReference type="AlphaFoldDB" id="A0A4Q9PGN2"/>
<name>A0A4Q9PGN2_9APHY</name>
<accession>A0A4Q9PGN2</accession>
<keyword evidence="2" id="KW-1185">Reference proteome</keyword>
<evidence type="ECO:0000313" key="1">
    <source>
        <dbReference type="EMBL" id="TBU52442.1"/>
    </source>
</evidence>
<evidence type="ECO:0000313" key="2">
    <source>
        <dbReference type="Proteomes" id="UP000292082"/>
    </source>
</evidence>
<gene>
    <name evidence="1" type="ORF">BD310DRAFT_940229</name>
</gene>
<reference evidence="1 2" key="1">
    <citation type="submission" date="2019-01" db="EMBL/GenBank/DDBJ databases">
        <title>Draft genome sequences of three monokaryotic isolates of the white-rot basidiomycete fungus Dichomitus squalens.</title>
        <authorList>
            <consortium name="DOE Joint Genome Institute"/>
            <person name="Lopez S.C."/>
            <person name="Andreopoulos B."/>
            <person name="Pangilinan J."/>
            <person name="Lipzen A."/>
            <person name="Riley R."/>
            <person name="Ahrendt S."/>
            <person name="Ng V."/>
            <person name="Barry K."/>
            <person name="Daum C."/>
            <person name="Grigoriev I.V."/>
            <person name="Hilden K.S."/>
            <person name="Makela M.R."/>
            <person name="de Vries R.P."/>
        </authorList>
    </citation>
    <scope>NUCLEOTIDE SEQUENCE [LARGE SCALE GENOMIC DNA]</scope>
    <source>
        <strain evidence="1 2">CBS 464.89</strain>
    </source>
</reference>
<dbReference type="EMBL" id="ML145250">
    <property type="protein sequence ID" value="TBU52442.1"/>
    <property type="molecule type" value="Genomic_DNA"/>
</dbReference>
<proteinExistence type="predicted"/>
<sequence length="71" mass="7921">MSAVMACHSIRDSTDAGQPWIAWVSAASRGRADMNPALSRGLTTHDPVRLFWSFLDCYDRATEVTNSCIRF</sequence>